<evidence type="ECO:0000256" key="1">
    <source>
        <dbReference type="ARBA" id="ARBA00004141"/>
    </source>
</evidence>
<keyword evidence="2 6" id="KW-0812">Transmembrane</keyword>
<accession>A0A117KW99</accession>
<evidence type="ECO:0000313" key="8">
    <source>
        <dbReference type="Proteomes" id="UP000264445"/>
    </source>
</evidence>
<evidence type="ECO:0000256" key="6">
    <source>
        <dbReference type="SAM" id="Phobius"/>
    </source>
</evidence>
<comment type="subcellular location">
    <subcellularLocation>
        <location evidence="1">Membrane</location>
        <topology evidence="1">Multi-pass membrane protein</topology>
    </subcellularLocation>
</comment>
<dbReference type="PANTHER" id="PTHR30474:SF3">
    <property type="entry name" value="PEPTIDOGLYCAN GLYCOSYLTRANSFERASE RODA"/>
    <property type="match status" value="1"/>
</dbReference>
<comment type="caution">
    <text evidence="7">The sequence shown here is derived from an EMBL/GenBank/DDBJ whole genome shotgun (WGS) entry which is preliminary data.</text>
</comment>
<dbReference type="GO" id="GO:0005886">
    <property type="term" value="C:plasma membrane"/>
    <property type="evidence" value="ECO:0007669"/>
    <property type="project" value="TreeGrafter"/>
</dbReference>
<evidence type="ECO:0000256" key="2">
    <source>
        <dbReference type="ARBA" id="ARBA00022692"/>
    </source>
</evidence>
<proteinExistence type="predicted"/>
<feature type="transmembrane region" description="Helical" evidence="6">
    <location>
        <begin position="312"/>
        <end position="332"/>
    </location>
</feature>
<protein>
    <submittedName>
        <fullName evidence="7">FtsW/RodA/SpoVE family cell cycle protein</fullName>
    </submittedName>
</protein>
<evidence type="ECO:0000313" key="7">
    <source>
        <dbReference type="EMBL" id="HBT49679.1"/>
    </source>
</evidence>
<feature type="transmembrane region" description="Helical" evidence="6">
    <location>
        <begin position="208"/>
        <end position="227"/>
    </location>
</feature>
<dbReference type="GO" id="GO:0032153">
    <property type="term" value="C:cell division site"/>
    <property type="evidence" value="ECO:0007669"/>
    <property type="project" value="TreeGrafter"/>
</dbReference>
<dbReference type="GO" id="GO:0008360">
    <property type="term" value="P:regulation of cell shape"/>
    <property type="evidence" value="ECO:0007669"/>
    <property type="project" value="UniProtKB-KW"/>
</dbReference>
<organism evidence="7 8">
    <name type="scientific">Caldanaerobacter subterraneus</name>
    <dbReference type="NCBI Taxonomy" id="911092"/>
    <lineage>
        <taxon>Bacteria</taxon>
        <taxon>Bacillati</taxon>
        <taxon>Bacillota</taxon>
        <taxon>Clostridia</taxon>
        <taxon>Thermoanaerobacterales</taxon>
        <taxon>Thermoanaerobacteraceae</taxon>
        <taxon>Caldanaerobacter</taxon>
    </lineage>
</organism>
<feature type="transmembrane region" description="Helical" evidence="6">
    <location>
        <begin position="122"/>
        <end position="141"/>
    </location>
</feature>
<evidence type="ECO:0000256" key="4">
    <source>
        <dbReference type="ARBA" id="ARBA00022989"/>
    </source>
</evidence>
<feature type="transmembrane region" description="Helical" evidence="6">
    <location>
        <begin position="12"/>
        <end position="31"/>
    </location>
</feature>
<dbReference type="Pfam" id="PF01098">
    <property type="entry name" value="FTSW_RODA_SPOVE"/>
    <property type="match status" value="1"/>
</dbReference>
<dbReference type="OMA" id="NATSWFR"/>
<dbReference type="RefSeq" id="WP_011026103.1">
    <property type="nucleotide sequence ID" value="NZ_DOLB01000111.1"/>
</dbReference>
<name>A0A117KW99_9THEO</name>
<keyword evidence="4 6" id="KW-1133">Transmembrane helix</keyword>
<reference evidence="7 8" key="1">
    <citation type="journal article" date="2018" name="Nat. Biotechnol.">
        <title>A standardized bacterial taxonomy based on genome phylogeny substantially revises the tree of life.</title>
        <authorList>
            <person name="Parks D.H."/>
            <person name="Chuvochina M."/>
            <person name="Waite D.W."/>
            <person name="Rinke C."/>
            <person name="Skarshewski A."/>
            <person name="Chaumeil P.A."/>
            <person name="Hugenholtz P."/>
        </authorList>
    </citation>
    <scope>NUCLEOTIDE SEQUENCE [LARGE SCALE GENOMIC DNA]</scope>
    <source>
        <strain evidence="7">UBA12544</strain>
    </source>
</reference>
<feature type="transmembrane region" description="Helical" evidence="6">
    <location>
        <begin position="37"/>
        <end position="54"/>
    </location>
</feature>
<dbReference type="AlphaFoldDB" id="A0A117KW99"/>
<evidence type="ECO:0000256" key="3">
    <source>
        <dbReference type="ARBA" id="ARBA00022960"/>
    </source>
</evidence>
<dbReference type="EMBL" id="DOLB01000111">
    <property type="protein sequence ID" value="HBT49679.1"/>
    <property type="molecule type" value="Genomic_DNA"/>
</dbReference>
<dbReference type="GO" id="GO:0051301">
    <property type="term" value="P:cell division"/>
    <property type="evidence" value="ECO:0007669"/>
    <property type="project" value="InterPro"/>
</dbReference>
<dbReference type="PANTHER" id="PTHR30474">
    <property type="entry name" value="CELL CYCLE PROTEIN"/>
    <property type="match status" value="1"/>
</dbReference>
<feature type="transmembrane region" description="Helical" evidence="6">
    <location>
        <begin position="271"/>
        <end position="292"/>
    </location>
</feature>
<feature type="transmembrane region" description="Helical" evidence="6">
    <location>
        <begin position="66"/>
        <end position="86"/>
    </location>
</feature>
<dbReference type="Proteomes" id="UP000264445">
    <property type="component" value="Unassembled WGS sequence"/>
</dbReference>
<keyword evidence="5 6" id="KW-0472">Membrane</keyword>
<feature type="transmembrane region" description="Helical" evidence="6">
    <location>
        <begin position="344"/>
        <end position="366"/>
    </location>
</feature>
<feature type="transmembrane region" description="Helical" evidence="6">
    <location>
        <begin position="182"/>
        <end position="201"/>
    </location>
</feature>
<keyword evidence="3" id="KW-0133">Cell shape</keyword>
<feature type="transmembrane region" description="Helical" evidence="6">
    <location>
        <begin position="92"/>
        <end position="110"/>
    </location>
</feature>
<evidence type="ECO:0000256" key="5">
    <source>
        <dbReference type="ARBA" id="ARBA00023136"/>
    </source>
</evidence>
<feature type="transmembrane region" description="Helical" evidence="6">
    <location>
        <begin position="378"/>
        <end position="396"/>
    </location>
</feature>
<feature type="transmembrane region" description="Helical" evidence="6">
    <location>
        <begin position="233"/>
        <end position="250"/>
    </location>
</feature>
<dbReference type="InterPro" id="IPR001182">
    <property type="entry name" value="FtsW/RodA"/>
</dbReference>
<sequence>MDEYVKTGSKALKDVFWIFVIAFALLFMHRKPEEANTIYYTLAFPVLIFIVYYLHVRLFPLGEIQFVILTAFLTEMGLIMIYRVAPELLVKQIIWIAIGFGLYFIASYLFKHYGWLYNLKYGEYIYIFLAVGLIISTLFFGKEIGGAKNWLTFDGIYVQPAEAAKVIYIIFLARYLKDKRDLKNILILGAITIGIAGIFALEKDLGMAFLFYTTTVLMVFLVTSNLFYVASGFGLMAIGGILAYFLFWHVRVRIEAWLNPWMDVPGKTYQIVQSLFAIAAGGFFGTGLGMGHPEYIPVVASDFIFSAICEEFGILGGIAIILVYFVIMYRGIKVALEARDEFGALLAAGLISMFSLQVFTIIGGVIKFIPLTGVTLPFVSYGGSSMVMSFFTLGMLNGISVGEEEEDVQFEAQY</sequence>
<gene>
    <name evidence="7" type="ORF">DEA61_07625</name>
</gene>
<dbReference type="GO" id="GO:0015648">
    <property type="term" value="F:lipid-linked peptidoglycan transporter activity"/>
    <property type="evidence" value="ECO:0007669"/>
    <property type="project" value="TreeGrafter"/>
</dbReference>